<dbReference type="InterPro" id="IPR038077">
    <property type="entry name" value="Troponin_sf"/>
</dbReference>
<feature type="compositionally biased region" description="Acidic residues" evidence="1">
    <location>
        <begin position="709"/>
        <end position="723"/>
    </location>
</feature>
<protein>
    <submittedName>
        <fullName evidence="2">Uncharacterized protein</fullName>
    </submittedName>
</protein>
<dbReference type="EMBL" id="LIAE01006660">
    <property type="protein sequence ID" value="PAV86523.1"/>
    <property type="molecule type" value="Genomic_DNA"/>
</dbReference>
<dbReference type="GO" id="GO:0005523">
    <property type="term" value="F:tropomyosin binding"/>
    <property type="evidence" value="ECO:0007669"/>
    <property type="project" value="TreeGrafter"/>
</dbReference>
<dbReference type="Proteomes" id="UP000218231">
    <property type="component" value="Unassembled WGS sequence"/>
</dbReference>
<proteinExistence type="predicted"/>
<organism evidence="2 3">
    <name type="scientific">Diploscapter pachys</name>
    <dbReference type="NCBI Taxonomy" id="2018661"/>
    <lineage>
        <taxon>Eukaryota</taxon>
        <taxon>Metazoa</taxon>
        <taxon>Ecdysozoa</taxon>
        <taxon>Nematoda</taxon>
        <taxon>Chromadorea</taxon>
        <taxon>Rhabditida</taxon>
        <taxon>Rhabditina</taxon>
        <taxon>Rhabditomorpha</taxon>
        <taxon>Rhabditoidea</taxon>
        <taxon>Rhabditidae</taxon>
        <taxon>Diploscapter</taxon>
    </lineage>
</organism>
<dbReference type="SUPFAM" id="SSF90250">
    <property type="entry name" value="Troponin coil-coiled subunits"/>
    <property type="match status" value="1"/>
</dbReference>
<dbReference type="STRING" id="2018661.A0A2A2LJU1"/>
<dbReference type="FunFam" id="1.20.5.350:FF:000006">
    <property type="entry name" value="TropoNin T"/>
    <property type="match status" value="1"/>
</dbReference>
<feature type="compositionally biased region" description="Basic and acidic residues" evidence="1">
    <location>
        <begin position="475"/>
        <end position="497"/>
    </location>
</feature>
<feature type="compositionally biased region" description="Basic residues" evidence="1">
    <location>
        <begin position="684"/>
        <end position="705"/>
    </location>
</feature>
<feature type="compositionally biased region" description="Low complexity" evidence="1">
    <location>
        <begin position="46"/>
        <end position="57"/>
    </location>
</feature>
<feature type="region of interest" description="Disordered" evidence="1">
    <location>
        <begin position="683"/>
        <end position="891"/>
    </location>
</feature>
<feature type="region of interest" description="Disordered" evidence="1">
    <location>
        <begin position="439"/>
        <end position="502"/>
    </location>
</feature>
<feature type="compositionally biased region" description="Basic and acidic residues" evidence="1">
    <location>
        <begin position="882"/>
        <end position="891"/>
    </location>
</feature>
<feature type="compositionally biased region" description="Basic and acidic residues" evidence="1">
    <location>
        <begin position="737"/>
        <end position="746"/>
    </location>
</feature>
<feature type="region of interest" description="Disordered" evidence="1">
    <location>
        <begin position="964"/>
        <end position="1000"/>
    </location>
</feature>
<reference evidence="2 3" key="1">
    <citation type="journal article" date="2017" name="Curr. Biol.">
        <title>Genome architecture and evolution of a unichromosomal asexual nematode.</title>
        <authorList>
            <person name="Fradin H."/>
            <person name="Zegar C."/>
            <person name="Gutwein M."/>
            <person name="Lucas J."/>
            <person name="Kovtun M."/>
            <person name="Corcoran D."/>
            <person name="Baugh L.R."/>
            <person name="Kiontke K."/>
            <person name="Gunsalus K."/>
            <person name="Fitch D.H."/>
            <person name="Piano F."/>
        </authorList>
    </citation>
    <scope>NUCLEOTIDE SEQUENCE [LARGE SCALE GENOMIC DNA]</scope>
    <source>
        <strain evidence="2">PF1309</strain>
    </source>
</reference>
<gene>
    <name evidence="2" type="ORF">WR25_24255</name>
</gene>
<feature type="region of interest" description="Disordered" evidence="1">
    <location>
        <begin position="516"/>
        <end position="535"/>
    </location>
</feature>
<feature type="compositionally biased region" description="Basic and acidic residues" evidence="1">
    <location>
        <begin position="773"/>
        <end position="859"/>
    </location>
</feature>
<feature type="compositionally biased region" description="Basic and acidic residues" evidence="1">
    <location>
        <begin position="59"/>
        <end position="70"/>
    </location>
</feature>
<dbReference type="InterPro" id="IPR027707">
    <property type="entry name" value="TNNT"/>
</dbReference>
<dbReference type="PANTHER" id="PTHR11521:SF24">
    <property type="entry name" value="TROPONIN T"/>
    <property type="match status" value="1"/>
</dbReference>
<dbReference type="GO" id="GO:0005861">
    <property type="term" value="C:troponin complex"/>
    <property type="evidence" value="ECO:0007669"/>
    <property type="project" value="InterPro"/>
</dbReference>
<dbReference type="Gene3D" id="1.20.5.350">
    <property type="match status" value="1"/>
</dbReference>
<evidence type="ECO:0000256" key="1">
    <source>
        <dbReference type="SAM" id="MobiDB-lite"/>
    </source>
</evidence>
<comment type="caution">
    <text evidence="2">The sequence shown here is derived from an EMBL/GenBank/DDBJ whole genome shotgun (WGS) entry which is preliminary data.</text>
</comment>
<dbReference type="GO" id="GO:0045214">
    <property type="term" value="P:sarcomere organization"/>
    <property type="evidence" value="ECO:0007669"/>
    <property type="project" value="TreeGrafter"/>
</dbReference>
<feature type="compositionally biased region" description="Basic and acidic residues" evidence="1">
    <location>
        <begin position="964"/>
        <end position="974"/>
    </location>
</feature>
<evidence type="ECO:0000313" key="3">
    <source>
        <dbReference type="Proteomes" id="UP000218231"/>
    </source>
</evidence>
<dbReference type="AlphaFoldDB" id="A0A2A2LJU1"/>
<sequence length="1063" mass="122225">MAAHNRVDELLKSRGLTTDDEKKYLKAWEEIPIIRQERVRRLRTPSVSSSDSGLSTDNDSDRSGADKTQQEENQEPEVSEPQPEVELPEDTIGLSQDIKKKEEKAKCCMVVKLDGDYESAELSCKAASLIEVTSNVSANTRTRPKPHLLRQNAIASSSIDVPIKGMKKYASILNCKETKFSEKSCANTIANRVQSVEVVNHYVTQKNRGEDVSVKVKEPHQEEIKRNLILRRRVKEESTIEQQKEVLASLKSKREVAPPSSAEISIQHCSFYQITAQTSAVPSNKTVEKHVRINLRLTERAPKNCVAVISLPSPPRTVYARLDINLSPPKEDCKMKSLKRSKTIEYKQAPKVGKLDRSKTLCLNRQDMEKQLRQVNKLQIPEYFLQQQASEKEDFKSIKNNLKRITPPIVGGFLVVPKSKEQNQKQSYLLNRVNAIRRRLPPSKAKTTELKQKNAANDYHPPYSDFIMSQPVPEVRIHEPKEPPPRNIKREPPDRRSRSISPHRLSPVLSHLSCMAPSDPLVPPPPSAAARRAGRQAINAKPANLANYLNLPGSLERSATSSGAAKAKKTLYIAELSEVDRILIEQYRRTLNIPKPQQARINPIMPYFHKLRILIPKPLRNAPPPPPKATFIRKKEPKQFSPPPCEPSLELPQLAPASPKKATVKKSRWFELSCNLKKIDWKKHAARKKPRVKKHAWKPRWRKRHRTEEEVEEEEVDEEELEQEREPLAGGDDEEASERGGDEAKSTRSKKMSLVDEDGNDPEGVKAMLAAKRRAEEEQAAKLMSYEERRRIEREKEEEEMRKLKEKKERRKLEREQEEREMEEKRREAEERRKQEEEERKAMQEMERKKKEEEREKRAKLTGAAFPAGGGTGGRSFTIQKKNRDAKDEKFGNIVQAKQEMGMTKEQQEEAKRSYMNAIQKGIPEVDEVPASELKTKIKELHQRIVKGEGFKYDLEKRHERQEYDMRELTERQRQVTRNSALRKGIDPAEAGNSRYPPKVQIVSKYDRQIDRRNFRERRSMFETKSAYPVFPGLPPPPALYEKVIKQIGGEKEDEEAVGEDYD</sequence>
<evidence type="ECO:0000313" key="2">
    <source>
        <dbReference type="EMBL" id="PAV86523.1"/>
    </source>
</evidence>
<feature type="region of interest" description="Disordered" evidence="1">
    <location>
        <begin position="618"/>
        <end position="662"/>
    </location>
</feature>
<dbReference type="OrthoDB" id="330499at2759"/>
<keyword evidence="3" id="KW-1185">Reference proteome</keyword>
<accession>A0A2A2LJU1</accession>
<dbReference type="PANTHER" id="PTHR11521">
    <property type="entry name" value="TROPONIN T"/>
    <property type="match status" value="1"/>
</dbReference>
<dbReference type="GO" id="GO:0006937">
    <property type="term" value="P:regulation of muscle contraction"/>
    <property type="evidence" value="ECO:0007669"/>
    <property type="project" value="InterPro"/>
</dbReference>
<feature type="region of interest" description="Disordered" evidence="1">
    <location>
        <begin position="39"/>
        <end position="96"/>
    </location>
</feature>
<dbReference type="GO" id="GO:0006936">
    <property type="term" value="P:muscle contraction"/>
    <property type="evidence" value="ECO:0007669"/>
    <property type="project" value="TreeGrafter"/>
</dbReference>
<name>A0A2A2LJU1_9BILA</name>